<dbReference type="InterPro" id="IPR033714">
    <property type="entry name" value="tRNA_bind_bactPheRS"/>
</dbReference>
<keyword evidence="1 3" id="KW-0820">tRNA-binding</keyword>
<dbReference type="InterPro" id="IPR027855">
    <property type="entry name" value="DUF4479"/>
</dbReference>
<evidence type="ECO:0000256" key="1">
    <source>
        <dbReference type="ARBA" id="ARBA00022555"/>
    </source>
</evidence>
<proteinExistence type="predicted"/>
<evidence type="ECO:0000259" key="4">
    <source>
        <dbReference type="PROSITE" id="PS50886"/>
    </source>
</evidence>
<dbReference type="PATRIC" id="fig|1423760.3.peg.2193"/>
<dbReference type="SUPFAM" id="SSF50249">
    <property type="entry name" value="Nucleic acid-binding proteins"/>
    <property type="match status" value="1"/>
</dbReference>
<dbReference type="CDD" id="cd02796">
    <property type="entry name" value="tRNA_bind_bactPheRS"/>
    <property type="match status" value="1"/>
</dbReference>
<name>A0A0R1UNK6_9LACO</name>
<dbReference type="EMBL" id="AZFK01000005">
    <property type="protein sequence ID" value="KRL92434.1"/>
    <property type="molecule type" value="Genomic_DNA"/>
</dbReference>
<protein>
    <submittedName>
        <fullName evidence="5">tRNA-binding domain-containing protein</fullName>
    </submittedName>
</protein>
<dbReference type="RefSeq" id="WP_056953537.1">
    <property type="nucleotide sequence ID" value="NZ_AZFK01000005.1"/>
</dbReference>
<dbReference type="InterPro" id="IPR012340">
    <property type="entry name" value="NA-bd_OB-fold"/>
</dbReference>
<evidence type="ECO:0000313" key="6">
    <source>
        <dbReference type="Proteomes" id="UP000050816"/>
    </source>
</evidence>
<dbReference type="Gene3D" id="2.40.50.140">
    <property type="entry name" value="Nucleic acid-binding proteins"/>
    <property type="match status" value="1"/>
</dbReference>
<dbReference type="PROSITE" id="PS50886">
    <property type="entry name" value="TRBD"/>
    <property type="match status" value="1"/>
</dbReference>
<reference evidence="5 6" key="1">
    <citation type="journal article" date="2015" name="Genome Announc.">
        <title>Expanding the biotechnology potential of lactobacilli through comparative genomics of 213 strains and associated genera.</title>
        <authorList>
            <person name="Sun Z."/>
            <person name="Harris H.M."/>
            <person name="McCann A."/>
            <person name="Guo C."/>
            <person name="Argimon S."/>
            <person name="Zhang W."/>
            <person name="Yang X."/>
            <person name="Jeffery I.B."/>
            <person name="Cooney J.C."/>
            <person name="Kagawa T.F."/>
            <person name="Liu W."/>
            <person name="Song Y."/>
            <person name="Salvetti E."/>
            <person name="Wrobel A."/>
            <person name="Rasinkangas P."/>
            <person name="Parkhill J."/>
            <person name="Rea M.C."/>
            <person name="O'Sullivan O."/>
            <person name="Ritari J."/>
            <person name="Douillard F.P."/>
            <person name="Paul Ross R."/>
            <person name="Yang R."/>
            <person name="Briner A.E."/>
            <person name="Felis G.E."/>
            <person name="de Vos W.M."/>
            <person name="Barrangou R."/>
            <person name="Klaenhammer T.R."/>
            <person name="Caufield P.W."/>
            <person name="Cui Y."/>
            <person name="Zhang H."/>
            <person name="O'Toole P.W."/>
        </authorList>
    </citation>
    <scope>NUCLEOTIDE SEQUENCE [LARGE SCALE GENOMIC DNA]</scope>
    <source>
        <strain evidence="5 6">DSM 15946</strain>
    </source>
</reference>
<evidence type="ECO:0000256" key="3">
    <source>
        <dbReference type="PROSITE-ProRule" id="PRU00209"/>
    </source>
</evidence>
<dbReference type="NCBIfam" id="NF045760">
    <property type="entry name" value="YtpR"/>
    <property type="match status" value="1"/>
</dbReference>
<dbReference type="Pfam" id="PF14794">
    <property type="entry name" value="DUF4479"/>
    <property type="match status" value="1"/>
</dbReference>
<dbReference type="Gene3D" id="3.30.1940.10">
    <property type="entry name" value="YtpR-like"/>
    <property type="match status" value="1"/>
</dbReference>
<accession>A0A0R1UNK6</accession>
<evidence type="ECO:0000313" key="5">
    <source>
        <dbReference type="EMBL" id="KRL92434.1"/>
    </source>
</evidence>
<gene>
    <name evidence="5" type="ORF">FC43_GL002092</name>
</gene>
<organism evidence="5 6">
    <name type="scientific">Limosilactobacillus ingluviei DSM 15946</name>
    <dbReference type="NCBI Taxonomy" id="1423760"/>
    <lineage>
        <taxon>Bacteria</taxon>
        <taxon>Bacillati</taxon>
        <taxon>Bacillota</taxon>
        <taxon>Bacilli</taxon>
        <taxon>Lactobacillales</taxon>
        <taxon>Lactobacillaceae</taxon>
        <taxon>Limosilactobacillus</taxon>
    </lineage>
</organism>
<feature type="domain" description="TRNA-binding" evidence="4">
    <location>
        <begin position="92"/>
        <end position="203"/>
    </location>
</feature>
<dbReference type="InterPro" id="IPR002547">
    <property type="entry name" value="tRNA-bd_dom"/>
</dbReference>
<comment type="caution">
    <text evidence="5">The sequence shown here is derived from an EMBL/GenBank/DDBJ whole genome shotgun (WGS) entry which is preliminary data.</text>
</comment>
<sequence>MLIAGYNPAELGDILVTMTAPGTGEQTVEKKGQVVAITAADGQLLGYNFLAASAILPELATGVNGNVDLTAAQVAKLNAAIHEAGFTAELTAALTPHFQVGYVEKMEDHPKSDHLHITTVDLGDHKQQIVSGSPNMQANVKVVVANVGTMMPSGSIIWPGALLGVESNGMICSGRELHLKGAPQKPGALILPDDFAPVGAAFDFTKGNELFA</sequence>
<dbReference type="InterPro" id="IPR037154">
    <property type="entry name" value="YtpR-like_sf"/>
</dbReference>
<dbReference type="Pfam" id="PF01588">
    <property type="entry name" value="tRNA_bind"/>
    <property type="match status" value="1"/>
</dbReference>
<evidence type="ECO:0000256" key="2">
    <source>
        <dbReference type="ARBA" id="ARBA00022884"/>
    </source>
</evidence>
<keyword evidence="2 3" id="KW-0694">RNA-binding</keyword>
<dbReference type="Proteomes" id="UP000050816">
    <property type="component" value="Unassembled WGS sequence"/>
</dbReference>
<dbReference type="AlphaFoldDB" id="A0A0R1UNK6"/>
<dbReference type="GO" id="GO:0000049">
    <property type="term" value="F:tRNA binding"/>
    <property type="evidence" value="ECO:0007669"/>
    <property type="project" value="UniProtKB-UniRule"/>
</dbReference>